<dbReference type="GO" id="GO:0005886">
    <property type="term" value="C:plasma membrane"/>
    <property type="evidence" value="ECO:0007669"/>
    <property type="project" value="UniProtKB-SubCell"/>
</dbReference>
<dbReference type="PANTHER" id="PTHR23427">
    <property type="entry name" value="SURFEIT LOCUS PROTEIN"/>
    <property type="match status" value="1"/>
</dbReference>
<dbReference type="STRING" id="702114.A1355_10135"/>
<protein>
    <recommendedName>
        <fullName evidence="6">SURF1-like protein</fullName>
    </recommendedName>
</protein>
<dbReference type="EMBL" id="LUUK01000189">
    <property type="protein sequence ID" value="OAI15962.1"/>
    <property type="molecule type" value="Genomic_DNA"/>
</dbReference>
<keyword evidence="3 6" id="KW-0812">Transmembrane</keyword>
<reference evidence="8" key="1">
    <citation type="submission" date="2016-03" db="EMBL/GenBank/DDBJ databases">
        <authorList>
            <person name="Heylen K."/>
            <person name="De Vos P."/>
            <person name="Vekeman B."/>
        </authorList>
    </citation>
    <scope>NUCLEOTIDE SEQUENCE [LARGE SCALE GENOMIC DNA]</scope>
    <source>
        <strain evidence="8">R-45383</strain>
    </source>
</reference>
<evidence type="ECO:0000256" key="4">
    <source>
        <dbReference type="ARBA" id="ARBA00022989"/>
    </source>
</evidence>
<dbReference type="Pfam" id="PF02104">
    <property type="entry name" value="SURF1"/>
    <property type="match status" value="1"/>
</dbReference>
<dbReference type="RefSeq" id="WP_064030450.1">
    <property type="nucleotide sequence ID" value="NZ_LUUK01000189.1"/>
</dbReference>
<evidence type="ECO:0000256" key="1">
    <source>
        <dbReference type="ARBA" id="ARBA00004370"/>
    </source>
</evidence>
<evidence type="ECO:0000256" key="3">
    <source>
        <dbReference type="ARBA" id="ARBA00022692"/>
    </source>
</evidence>
<evidence type="ECO:0000256" key="5">
    <source>
        <dbReference type="ARBA" id="ARBA00023136"/>
    </source>
</evidence>
<gene>
    <name evidence="7" type="ORF">A1355_10135</name>
</gene>
<dbReference type="AlphaFoldDB" id="A0A177NDR5"/>
<comment type="subcellular location">
    <subcellularLocation>
        <location evidence="6">Cell membrane</location>
        <topology evidence="6">Multi-pass membrane protein</topology>
    </subcellularLocation>
    <subcellularLocation>
        <location evidence="1">Membrane</location>
    </subcellularLocation>
</comment>
<evidence type="ECO:0000313" key="8">
    <source>
        <dbReference type="Proteomes" id="UP000077628"/>
    </source>
</evidence>
<dbReference type="PROSITE" id="PS50895">
    <property type="entry name" value="SURF1"/>
    <property type="match status" value="1"/>
</dbReference>
<keyword evidence="6" id="KW-1003">Cell membrane</keyword>
<organism evidence="7 8">
    <name type="scientific">Methylomonas koyamae</name>
    <dbReference type="NCBI Taxonomy" id="702114"/>
    <lineage>
        <taxon>Bacteria</taxon>
        <taxon>Pseudomonadati</taxon>
        <taxon>Pseudomonadota</taxon>
        <taxon>Gammaproteobacteria</taxon>
        <taxon>Methylococcales</taxon>
        <taxon>Methylococcaceae</taxon>
        <taxon>Methylomonas</taxon>
    </lineage>
</organism>
<evidence type="ECO:0000313" key="7">
    <source>
        <dbReference type="EMBL" id="OAI15962.1"/>
    </source>
</evidence>
<proteinExistence type="inferred from homology"/>
<keyword evidence="8" id="KW-1185">Reference proteome</keyword>
<accession>A0A177NDR5</accession>
<keyword evidence="5 6" id="KW-0472">Membrane</keyword>
<comment type="caution">
    <text evidence="7">The sequence shown here is derived from an EMBL/GenBank/DDBJ whole genome shotgun (WGS) entry which is preliminary data.</text>
</comment>
<dbReference type="InterPro" id="IPR045214">
    <property type="entry name" value="Surf1/Surf4"/>
</dbReference>
<dbReference type="CDD" id="cd06662">
    <property type="entry name" value="SURF1"/>
    <property type="match status" value="1"/>
</dbReference>
<sequence>MIKFRLFRREWRWSPALLVGYLAMMVLLCNLGFWQLRRADEKQALLDAQYAAQMSVALDLNQRIPGEQELEAIRYRKATLQGHYDDAHQLLLDNQVHDGRPGYLVFTPFLPANGQAAVLVNRGWLPLGRDRRVVPDLSIDTPVEQLRGRINRFPDVGIRLAGGGTPGEGWPVRTQYVDLAALGVKFGYALAPFQLELDADQPAGYLRDWRINVVIPPEKHRAYAVQWFGLALTLSTLMFWNSLRKRRE</sequence>
<evidence type="ECO:0000256" key="2">
    <source>
        <dbReference type="ARBA" id="ARBA00007165"/>
    </source>
</evidence>
<dbReference type="InterPro" id="IPR002994">
    <property type="entry name" value="Surf1/Shy1"/>
</dbReference>
<comment type="similarity">
    <text evidence="2 6">Belongs to the SURF1 family.</text>
</comment>
<dbReference type="PANTHER" id="PTHR23427:SF2">
    <property type="entry name" value="SURFEIT LOCUS PROTEIN 1"/>
    <property type="match status" value="1"/>
</dbReference>
<dbReference type="Proteomes" id="UP000077628">
    <property type="component" value="Unassembled WGS sequence"/>
</dbReference>
<dbReference type="OrthoDB" id="9789940at2"/>
<keyword evidence="4 6" id="KW-1133">Transmembrane helix</keyword>
<evidence type="ECO:0000256" key="6">
    <source>
        <dbReference type="RuleBase" id="RU363076"/>
    </source>
</evidence>
<feature type="transmembrane region" description="Helical" evidence="6">
    <location>
        <begin position="12"/>
        <end position="34"/>
    </location>
</feature>
<name>A0A177NDR5_9GAMM</name>
<feature type="transmembrane region" description="Helical" evidence="6">
    <location>
        <begin position="224"/>
        <end position="243"/>
    </location>
</feature>